<dbReference type="AlphaFoldDB" id="X1EXB5"/>
<sequence length="112" mass="13109">MEDNLEIISKNGGRLEVWVNIFNKTIRFNGEEVEMQPRGFSSPEYHSSGNQYEICLTYGMGRKPERKEDIKKLRDISTINVRNKEGWSEDLSTCFLYLHFPKNTRVAVANYE</sequence>
<organism evidence="1">
    <name type="scientific">marine sediment metagenome</name>
    <dbReference type="NCBI Taxonomy" id="412755"/>
    <lineage>
        <taxon>unclassified sequences</taxon>
        <taxon>metagenomes</taxon>
        <taxon>ecological metagenomes</taxon>
    </lineage>
</organism>
<reference evidence="1" key="1">
    <citation type="journal article" date="2014" name="Front. Microbiol.">
        <title>High frequency of phylogenetically diverse reductive dehalogenase-homologous genes in deep subseafloor sedimentary metagenomes.</title>
        <authorList>
            <person name="Kawai M."/>
            <person name="Futagami T."/>
            <person name="Toyoda A."/>
            <person name="Takaki Y."/>
            <person name="Nishi S."/>
            <person name="Hori S."/>
            <person name="Arai W."/>
            <person name="Tsubouchi T."/>
            <person name="Morono Y."/>
            <person name="Uchiyama I."/>
            <person name="Ito T."/>
            <person name="Fujiyama A."/>
            <person name="Inagaki F."/>
            <person name="Takami H."/>
        </authorList>
    </citation>
    <scope>NUCLEOTIDE SEQUENCE</scope>
    <source>
        <strain evidence="1">Expedition CK06-06</strain>
    </source>
</reference>
<protein>
    <submittedName>
        <fullName evidence="1">Uncharacterized protein</fullName>
    </submittedName>
</protein>
<accession>X1EXB5</accession>
<proteinExistence type="predicted"/>
<name>X1EXB5_9ZZZZ</name>
<dbReference type="EMBL" id="BARU01004585">
    <property type="protein sequence ID" value="GAH21819.1"/>
    <property type="molecule type" value="Genomic_DNA"/>
</dbReference>
<evidence type="ECO:0000313" key="1">
    <source>
        <dbReference type="EMBL" id="GAH21819.1"/>
    </source>
</evidence>
<comment type="caution">
    <text evidence="1">The sequence shown here is derived from an EMBL/GenBank/DDBJ whole genome shotgun (WGS) entry which is preliminary data.</text>
</comment>
<gene>
    <name evidence="1" type="ORF">S03H2_09141</name>
</gene>